<sequence length="1121" mass="122951">MALLRRFFYKKPPDGLLEITERVYVFDTCFSTDVLDDDIYRVHMRQIATQLHEQFPDSSFLVFNFREGERKSQLTDILSQYDMTVMDYPRQYEGCPILSLEMIHHFMRSGDSWISLEGHQNIVLLHCERGGWPTLAFMLAGFLIYRKLQSGEQRTLDLLHKEAPKGLLQLLTPLNPMPSQIRYLQYISRRNISPEWPPPDRALALDCLILRVVPSFDVEGGCRPIVRVYGLNPRDKEDRTTRMLFNMAKKRKSVRYLRQADCDVVKIDIQCDVQGDVVLECIHVSSDFSREEMMFRVMFNTAFIRSNILILSKDDIDVLWDARERFTKDFRAEVLFTDMDSSCAPRVPVPTLGGEEKGGLPMEAFAKVQDFFNNVEWDDANGDGALRQFLRQISSGNGFEEKRGHELQDKGKEGYDGQGSRESLRSDGLKQLVEKVIQPSHVDPARPASPPSGLVHSAIFSSNVAIASETITQGSIVTQPATPLPAPSPPPPPPPPQSAKGPPAPPPPPNAKDVPAPPPPPKAKGIPAPPPPPNAKGVPAPPPPPNAKGAPAPPPPPIAKGVPAPPPPPNAKGAPAPPPPPNAKGAPPPPPPPPGSKGAPAPPPPPNAKGAPPPPPPPGSKGAPSQSRATGPPPPPPPGRKGPNPPPAPPGVQGPQTKSQAGSSAPALPMGNTRELASSVPAAPPPAAKKASLKPFHWVKVTRAVQGSLWAEAQKSDDSSRGPEIDASELASLFSVALPTDAAGGSGERPSGRRASLGGKPEKVHLIDMQRAKNCEIMLTKVKMPLPDVMSAILALDGSILDVDQVENLIKFCPTKEEQDTVKSYTGDKEKLGKCEQFFLEMMRVPRVESKLRVFFFKLQFTTQVEDLRKGLNIVNSASKEVRTSLKLRQIMQTILSLGNALNQGTARGSAIGYKLDSLLKLSDTRARNNKMTLMHYLCKVLHDKLPDLLDFHKDLAHLEEASKVQLKFLAEEMQAVSKSLGKVEQELTASENDGSVSEGFQKNLKSFLSIAEAEVRSLASLYSEVGRNADALSQYFGEDPSRCPFEQVVTVLLNFVSMFKRAHEENLKFAEIERRKAEREAEQQDKLRNSPSKKELDLVKRDTEAGFPLKFFRSAEAPQR</sequence>
<keyword evidence="8" id="KW-1185">Reference proteome</keyword>
<dbReference type="PROSITE" id="PS51444">
    <property type="entry name" value="FH2"/>
    <property type="match status" value="1"/>
</dbReference>
<dbReference type="GO" id="GO:0004721">
    <property type="term" value="F:phosphoprotein phosphatase activity"/>
    <property type="evidence" value="ECO:0007669"/>
    <property type="project" value="UniProtKB-KW"/>
</dbReference>
<evidence type="ECO:0000259" key="5">
    <source>
        <dbReference type="PROSITE" id="PS51182"/>
    </source>
</evidence>
<feature type="domain" description="FH2" evidence="6">
    <location>
        <begin position="683"/>
        <end position="1086"/>
    </location>
</feature>
<feature type="compositionally biased region" description="Pro residues" evidence="4">
    <location>
        <begin position="631"/>
        <end position="652"/>
    </location>
</feature>
<keyword evidence="2" id="KW-0378">Hydrolase</keyword>
<feature type="compositionally biased region" description="Basic and acidic residues" evidence="4">
    <location>
        <begin position="400"/>
        <end position="415"/>
    </location>
</feature>
<evidence type="ECO:0000259" key="6">
    <source>
        <dbReference type="PROSITE" id="PS51444"/>
    </source>
</evidence>
<accession>A0A8T2QFT1</accession>
<feature type="compositionally biased region" description="Pro residues" evidence="4">
    <location>
        <begin position="482"/>
        <end position="619"/>
    </location>
</feature>
<dbReference type="SMART" id="SM00498">
    <property type="entry name" value="FH2"/>
    <property type="match status" value="1"/>
</dbReference>
<dbReference type="Proteomes" id="UP000825935">
    <property type="component" value="Chromosome 35"/>
</dbReference>
<evidence type="ECO:0000313" key="7">
    <source>
        <dbReference type="EMBL" id="KAH7282508.1"/>
    </source>
</evidence>
<dbReference type="InterPro" id="IPR014020">
    <property type="entry name" value="Tensin_C2-dom"/>
</dbReference>
<feature type="domain" description="C2 tensin-type" evidence="5">
    <location>
        <begin position="200"/>
        <end position="339"/>
    </location>
</feature>
<dbReference type="InterPro" id="IPR042201">
    <property type="entry name" value="FH2_Formin_sf"/>
</dbReference>
<dbReference type="SMART" id="SM01326">
    <property type="entry name" value="PTEN_C2"/>
    <property type="match status" value="1"/>
</dbReference>
<evidence type="ECO:0000256" key="4">
    <source>
        <dbReference type="SAM" id="MobiDB-lite"/>
    </source>
</evidence>
<feature type="region of interest" description="Disordered" evidence="4">
    <location>
        <begin position="1079"/>
        <end position="1102"/>
    </location>
</feature>
<dbReference type="OMA" id="NCERSGW"/>
<dbReference type="Gene3D" id="1.20.58.2220">
    <property type="entry name" value="Formin, FH2 domain"/>
    <property type="match status" value="1"/>
</dbReference>
<dbReference type="SUPFAM" id="SSF49562">
    <property type="entry name" value="C2 domain (Calcium/lipid-binding domain, CaLB)"/>
    <property type="match status" value="1"/>
</dbReference>
<evidence type="ECO:0000256" key="2">
    <source>
        <dbReference type="ARBA" id="ARBA00022912"/>
    </source>
</evidence>
<feature type="region of interest" description="Disordered" evidence="4">
    <location>
        <begin position="741"/>
        <end position="762"/>
    </location>
</feature>
<proteinExistence type="inferred from homology"/>
<dbReference type="Gene3D" id="3.90.190.10">
    <property type="entry name" value="Protein tyrosine phosphatase superfamily"/>
    <property type="match status" value="1"/>
</dbReference>
<dbReference type="Gene3D" id="2.60.40.1110">
    <property type="match status" value="1"/>
</dbReference>
<organism evidence="7 8">
    <name type="scientific">Ceratopteris richardii</name>
    <name type="common">Triangle waterfern</name>
    <dbReference type="NCBI Taxonomy" id="49495"/>
    <lineage>
        <taxon>Eukaryota</taxon>
        <taxon>Viridiplantae</taxon>
        <taxon>Streptophyta</taxon>
        <taxon>Embryophyta</taxon>
        <taxon>Tracheophyta</taxon>
        <taxon>Polypodiopsida</taxon>
        <taxon>Polypodiidae</taxon>
        <taxon>Polypodiales</taxon>
        <taxon>Pteridineae</taxon>
        <taxon>Pteridaceae</taxon>
        <taxon>Parkerioideae</taxon>
        <taxon>Ceratopteris</taxon>
    </lineage>
</organism>
<dbReference type="PANTHER" id="PTHR45733">
    <property type="entry name" value="FORMIN-J"/>
    <property type="match status" value="1"/>
</dbReference>
<feature type="region of interest" description="Disordered" evidence="4">
    <location>
        <begin position="478"/>
        <end position="691"/>
    </location>
</feature>
<dbReference type="AlphaFoldDB" id="A0A8T2QFT1"/>
<dbReference type="InterPro" id="IPR029021">
    <property type="entry name" value="Prot-tyrosine_phosphatase-like"/>
</dbReference>
<dbReference type="SUPFAM" id="SSF101447">
    <property type="entry name" value="Formin homology 2 domain (FH2 domain)"/>
    <property type="match status" value="1"/>
</dbReference>
<name>A0A8T2QFT1_CERRI</name>
<dbReference type="OrthoDB" id="1668162at2759"/>
<evidence type="ECO:0000313" key="8">
    <source>
        <dbReference type="Proteomes" id="UP000825935"/>
    </source>
</evidence>
<comment type="similarity">
    <text evidence="1">Belongs to the formin-like family. Class-II subfamily.</text>
</comment>
<dbReference type="InterPro" id="IPR015425">
    <property type="entry name" value="FH2_Formin"/>
</dbReference>
<dbReference type="Pfam" id="PF10409">
    <property type="entry name" value="PTEN_C2"/>
    <property type="match status" value="1"/>
</dbReference>
<evidence type="ECO:0000256" key="3">
    <source>
        <dbReference type="RuleBase" id="RU361260"/>
    </source>
</evidence>
<dbReference type="InterPro" id="IPR051144">
    <property type="entry name" value="Formin_homology_domain"/>
</dbReference>
<gene>
    <name evidence="7" type="ORF">KP509_35G034000</name>
</gene>
<dbReference type="PANTHER" id="PTHR45733:SF8">
    <property type="entry name" value="FORMIN-J"/>
    <property type="match status" value="1"/>
</dbReference>
<dbReference type="InterPro" id="IPR035892">
    <property type="entry name" value="C2_domain_sf"/>
</dbReference>
<dbReference type="EMBL" id="CM035440">
    <property type="protein sequence ID" value="KAH7282508.1"/>
    <property type="molecule type" value="Genomic_DNA"/>
</dbReference>
<dbReference type="PROSITE" id="PS51182">
    <property type="entry name" value="C2_TENSIN"/>
    <property type="match status" value="1"/>
</dbReference>
<dbReference type="SUPFAM" id="SSF52799">
    <property type="entry name" value="(Phosphotyrosine protein) phosphatases II"/>
    <property type="match status" value="1"/>
</dbReference>
<dbReference type="Pfam" id="PF02181">
    <property type="entry name" value="FH2"/>
    <property type="match status" value="1"/>
</dbReference>
<evidence type="ECO:0000256" key="1">
    <source>
        <dbReference type="ARBA" id="ARBA00006468"/>
    </source>
</evidence>
<keyword evidence="2" id="KW-0904">Protein phosphatase</keyword>
<feature type="region of interest" description="Disordered" evidence="4">
    <location>
        <begin position="400"/>
        <end position="424"/>
    </location>
</feature>
<comment type="caution">
    <text evidence="7">The sequence shown here is derived from an EMBL/GenBank/DDBJ whole genome shotgun (WGS) entry which is preliminary data.</text>
</comment>
<reference evidence="7" key="1">
    <citation type="submission" date="2021-08" db="EMBL/GenBank/DDBJ databases">
        <title>WGS assembly of Ceratopteris richardii.</title>
        <authorList>
            <person name="Marchant D.B."/>
            <person name="Chen G."/>
            <person name="Jenkins J."/>
            <person name="Shu S."/>
            <person name="Leebens-Mack J."/>
            <person name="Grimwood J."/>
            <person name="Schmutz J."/>
            <person name="Soltis P."/>
            <person name="Soltis D."/>
            <person name="Chen Z.-H."/>
        </authorList>
    </citation>
    <scope>NUCLEOTIDE SEQUENCE</scope>
    <source>
        <strain evidence="7">Whitten #5841</strain>
        <tissue evidence="7">Leaf</tissue>
    </source>
</reference>
<protein>
    <recommendedName>
        <fullName evidence="3">Formin-like protein</fullName>
    </recommendedName>
</protein>